<evidence type="ECO:0000259" key="1">
    <source>
        <dbReference type="Pfam" id="PF00646"/>
    </source>
</evidence>
<proteinExistence type="predicted"/>
<dbReference type="Pfam" id="PF00646">
    <property type="entry name" value="F-box"/>
    <property type="match status" value="1"/>
</dbReference>
<keyword evidence="4" id="KW-1185">Reference proteome</keyword>
<protein>
    <submittedName>
        <fullName evidence="3">Uncharacterized protein</fullName>
    </submittedName>
</protein>
<accession>A0A2G5F0F2</accession>
<evidence type="ECO:0000313" key="4">
    <source>
        <dbReference type="Proteomes" id="UP000230069"/>
    </source>
</evidence>
<dbReference type="PANTHER" id="PTHR44259">
    <property type="entry name" value="OS07G0183000 PROTEIN-RELATED"/>
    <property type="match status" value="1"/>
</dbReference>
<dbReference type="InParanoid" id="A0A2G5F0F2"/>
<dbReference type="EMBL" id="KZ305020">
    <property type="protein sequence ID" value="PIA61495.1"/>
    <property type="molecule type" value="Genomic_DNA"/>
</dbReference>
<dbReference type="InterPro" id="IPR005174">
    <property type="entry name" value="KIB1-4_b-propeller"/>
</dbReference>
<organism evidence="3 4">
    <name type="scientific">Aquilegia coerulea</name>
    <name type="common">Rocky mountain columbine</name>
    <dbReference type="NCBI Taxonomy" id="218851"/>
    <lineage>
        <taxon>Eukaryota</taxon>
        <taxon>Viridiplantae</taxon>
        <taxon>Streptophyta</taxon>
        <taxon>Embryophyta</taxon>
        <taxon>Tracheophyta</taxon>
        <taxon>Spermatophyta</taxon>
        <taxon>Magnoliopsida</taxon>
        <taxon>Ranunculales</taxon>
        <taxon>Ranunculaceae</taxon>
        <taxon>Thalictroideae</taxon>
        <taxon>Aquilegia</taxon>
    </lineage>
</organism>
<gene>
    <name evidence="3" type="ORF">AQUCO_00300776v1</name>
</gene>
<dbReference type="InterPro" id="IPR001810">
    <property type="entry name" value="F-box_dom"/>
</dbReference>
<dbReference type="AlphaFoldDB" id="A0A2G5F0F2"/>
<evidence type="ECO:0000259" key="2">
    <source>
        <dbReference type="Pfam" id="PF03478"/>
    </source>
</evidence>
<dbReference type="STRING" id="218851.A0A2G5F0F2"/>
<reference evidence="3 4" key="1">
    <citation type="submission" date="2017-09" db="EMBL/GenBank/DDBJ databases">
        <title>WGS assembly of Aquilegia coerulea Goldsmith.</title>
        <authorList>
            <person name="Hodges S."/>
            <person name="Kramer E."/>
            <person name="Nordborg M."/>
            <person name="Tomkins J."/>
            <person name="Borevitz J."/>
            <person name="Derieg N."/>
            <person name="Yan J."/>
            <person name="Mihaltcheva S."/>
            <person name="Hayes R.D."/>
            <person name="Rokhsar D."/>
        </authorList>
    </citation>
    <scope>NUCLEOTIDE SEQUENCE [LARGE SCALE GENOMIC DNA]</scope>
    <source>
        <strain evidence="4">cv. Goldsmith</strain>
    </source>
</reference>
<dbReference type="Gene3D" id="1.20.1280.50">
    <property type="match status" value="1"/>
</dbReference>
<feature type="domain" description="KIB1-4 beta-propeller" evidence="2">
    <location>
        <begin position="100"/>
        <end position="369"/>
    </location>
</feature>
<dbReference type="Proteomes" id="UP000230069">
    <property type="component" value="Unassembled WGS sequence"/>
</dbReference>
<dbReference type="PANTHER" id="PTHR44259:SF114">
    <property type="entry name" value="OS06G0707300 PROTEIN"/>
    <property type="match status" value="1"/>
</dbReference>
<dbReference type="SUPFAM" id="SSF81383">
    <property type="entry name" value="F-box domain"/>
    <property type="match status" value="1"/>
</dbReference>
<evidence type="ECO:0000313" key="3">
    <source>
        <dbReference type="EMBL" id="PIA61495.1"/>
    </source>
</evidence>
<sequence length="412" mass="48708">MASAKRITAIMKKYREEKKLVSKEERPWANLHEALMESIMKKLYFCDHIRLRAVCKGWRSMYRVAPKQQPPWMMIFNNKEDNSEEENRFCYTLHDPVYNKFYSIAHNLEFLKAKNLNILACKRGWLLVSEYKHGRYSLVLHNPFIKSPDNIIELPELNHARLNIDVAAFSTTPTSSDCVFFTLQETSLDNVCISTCRLEDEEWITQNFQIPYTFYPYYEDQLSYQNRWKVAGRSPSRFISSVVYSEGKFYCQTYDHRLTMFTVAEHDWKLKYAPLFFRGNLEVSLAKSEEGDILKIELIRLRDSEDPLIKVDCQELTHYTYISRLDPECSTWETVDGGFTGKLLFIGSCNVSISANAVRNRRFGENKTYAFWGNMNKQHFKICSKYRCPPYSRNNDFHPEEGHRMIWIEPPY</sequence>
<dbReference type="InterPro" id="IPR050942">
    <property type="entry name" value="F-box_BR-signaling"/>
</dbReference>
<name>A0A2G5F0F2_AQUCA</name>
<dbReference type="Pfam" id="PF03478">
    <property type="entry name" value="Beta-prop_KIB1-4"/>
    <property type="match status" value="1"/>
</dbReference>
<feature type="domain" description="F-box" evidence="1">
    <location>
        <begin position="28"/>
        <end position="60"/>
    </location>
</feature>
<dbReference type="InterPro" id="IPR036047">
    <property type="entry name" value="F-box-like_dom_sf"/>
</dbReference>
<dbReference type="OrthoDB" id="1863935at2759"/>